<evidence type="ECO:0000256" key="9">
    <source>
        <dbReference type="ARBA" id="ARBA00049940"/>
    </source>
</evidence>
<dbReference type="EMBL" id="JAEQNB010000010">
    <property type="protein sequence ID" value="MBL0389340.1"/>
    <property type="molecule type" value="Genomic_DNA"/>
</dbReference>
<evidence type="ECO:0000256" key="2">
    <source>
        <dbReference type="ARBA" id="ARBA00022475"/>
    </source>
</evidence>
<gene>
    <name evidence="10 11" type="primary">crcB</name>
    <name evidence="10" type="synonym">fluC</name>
    <name evidence="11" type="ORF">JJB07_22365</name>
</gene>
<comment type="catalytic activity">
    <reaction evidence="8">
        <text>fluoride(in) = fluoride(out)</text>
        <dbReference type="Rhea" id="RHEA:76159"/>
        <dbReference type="ChEBI" id="CHEBI:17051"/>
    </reaction>
    <physiologicalReaction direction="left-to-right" evidence="8">
        <dbReference type="Rhea" id="RHEA:76160"/>
    </physiologicalReaction>
</comment>
<keyword evidence="10" id="KW-0915">Sodium</keyword>
<dbReference type="NCBIfam" id="TIGR00494">
    <property type="entry name" value="crcB"/>
    <property type="match status" value="1"/>
</dbReference>
<comment type="activity regulation">
    <text evidence="10">Na(+) is not transported, but it plays an essential structural role and its presence is essential for fluoride channel function.</text>
</comment>
<comment type="caution">
    <text evidence="11">The sequence shown here is derived from an EMBL/GenBank/DDBJ whole genome shotgun (WGS) entry which is preliminary data.</text>
</comment>
<evidence type="ECO:0000256" key="6">
    <source>
        <dbReference type="ARBA" id="ARBA00023303"/>
    </source>
</evidence>
<dbReference type="PANTHER" id="PTHR28259:SF1">
    <property type="entry name" value="FLUORIDE EXPORT PROTEIN 1-RELATED"/>
    <property type="match status" value="1"/>
</dbReference>
<evidence type="ECO:0000256" key="4">
    <source>
        <dbReference type="ARBA" id="ARBA00022989"/>
    </source>
</evidence>
<reference evidence="11 12" key="1">
    <citation type="submission" date="2021-01" db="EMBL/GenBank/DDBJ databases">
        <title>Tumebacillus sp. strain ITR2 16S ribosomal RNA gene Genome sequencing and assembly.</title>
        <authorList>
            <person name="Kang M."/>
        </authorList>
    </citation>
    <scope>NUCLEOTIDE SEQUENCE [LARGE SCALE GENOMIC DNA]</scope>
    <source>
        <strain evidence="11 12">ITR2</strain>
    </source>
</reference>
<evidence type="ECO:0000256" key="10">
    <source>
        <dbReference type="HAMAP-Rule" id="MF_00454"/>
    </source>
</evidence>
<dbReference type="InterPro" id="IPR003691">
    <property type="entry name" value="FluC"/>
</dbReference>
<keyword evidence="4 10" id="KW-1133">Transmembrane helix</keyword>
<organism evidence="11 12">
    <name type="scientific">Tumebacillus amylolyticus</name>
    <dbReference type="NCBI Taxonomy" id="2801339"/>
    <lineage>
        <taxon>Bacteria</taxon>
        <taxon>Bacillati</taxon>
        <taxon>Bacillota</taxon>
        <taxon>Bacilli</taxon>
        <taxon>Bacillales</taxon>
        <taxon>Alicyclobacillaceae</taxon>
        <taxon>Tumebacillus</taxon>
    </lineage>
</organism>
<keyword evidence="6 10" id="KW-0407">Ion channel</keyword>
<feature type="transmembrane region" description="Helical" evidence="10">
    <location>
        <begin position="63"/>
        <end position="83"/>
    </location>
</feature>
<accession>A0ABS1JGI7</accession>
<keyword evidence="12" id="KW-1185">Reference proteome</keyword>
<feature type="transmembrane region" description="Helical" evidence="10">
    <location>
        <begin position="33"/>
        <end position="51"/>
    </location>
</feature>
<keyword evidence="10" id="KW-0813">Transport</keyword>
<evidence type="ECO:0000256" key="1">
    <source>
        <dbReference type="ARBA" id="ARBA00004651"/>
    </source>
</evidence>
<protein>
    <recommendedName>
        <fullName evidence="10">Fluoride-specific ion channel FluC</fullName>
    </recommendedName>
</protein>
<keyword evidence="3 10" id="KW-0812">Transmembrane</keyword>
<keyword evidence="10" id="KW-0406">Ion transport</keyword>
<dbReference type="Pfam" id="PF02537">
    <property type="entry name" value="CRCB"/>
    <property type="match status" value="1"/>
</dbReference>
<keyword evidence="2 10" id="KW-1003">Cell membrane</keyword>
<evidence type="ECO:0000256" key="7">
    <source>
        <dbReference type="ARBA" id="ARBA00035120"/>
    </source>
</evidence>
<proteinExistence type="inferred from homology"/>
<evidence type="ECO:0000256" key="5">
    <source>
        <dbReference type="ARBA" id="ARBA00023136"/>
    </source>
</evidence>
<feature type="transmembrane region" description="Helical" evidence="10">
    <location>
        <begin position="5"/>
        <end position="27"/>
    </location>
</feature>
<dbReference type="PANTHER" id="PTHR28259">
    <property type="entry name" value="FLUORIDE EXPORT PROTEIN 1-RELATED"/>
    <property type="match status" value="1"/>
</dbReference>
<comment type="similarity">
    <text evidence="7 10">Belongs to the fluoride channel Fluc/FEX (TC 1.A.43) family.</text>
</comment>
<sequence>MFGQYLAVMIGGAFGAVLRYGVSVWVTAVPWKILGINWVGCFLLGLLHAYAARTGRVPEWVRVGLGTGVLGGFTTFSTFSVDSVTLLRHGQWGELTLYVVGSLVGGVLLAWAGTWLGRRGRSGIAQEVAR</sequence>
<keyword evidence="10" id="KW-0479">Metal-binding</keyword>
<evidence type="ECO:0000256" key="8">
    <source>
        <dbReference type="ARBA" id="ARBA00035585"/>
    </source>
</evidence>
<dbReference type="RefSeq" id="WP_201638335.1">
    <property type="nucleotide sequence ID" value="NZ_JAEQNB010000010.1"/>
</dbReference>
<feature type="binding site" evidence="10">
    <location>
        <position position="71"/>
    </location>
    <ligand>
        <name>Na(+)</name>
        <dbReference type="ChEBI" id="CHEBI:29101"/>
        <note>structural</note>
    </ligand>
</feature>
<evidence type="ECO:0000256" key="3">
    <source>
        <dbReference type="ARBA" id="ARBA00022692"/>
    </source>
</evidence>
<evidence type="ECO:0000313" key="12">
    <source>
        <dbReference type="Proteomes" id="UP000602284"/>
    </source>
</evidence>
<name>A0ABS1JGI7_9BACL</name>
<keyword evidence="5 10" id="KW-0472">Membrane</keyword>
<dbReference type="HAMAP" id="MF_00454">
    <property type="entry name" value="FluC"/>
    <property type="match status" value="1"/>
</dbReference>
<dbReference type="Proteomes" id="UP000602284">
    <property type="component" value="Unassembled WGS sequence"/>
</dbReference>
<evidence type="ECO:0000313" key="11">
    <source>
        <dbReference type="EMBL" id="MBL0389340.1"/>
    </source>
</evidence>
<comment type="subcellular location">
    <subcellularLocation>
        <location evidence="1 10">Cell membrane</location>
        <topology evidence="1 10">Multi-pass membrane protein</topology>
    </subcellularLocation>
</comment>
<feature type="binding site" evidence="10">
    <location>
        <position position="74"/>
    </location>
    <ligand>
        <name>Na(+)</name>
        <dbReference type="ChEBI" id="CHEBI:29101"/>
        <note>structural</note>
    </ligand>
</feature>
<feature type="transmembrane region" description="Helical" evidence="10">
    <location>
        <begin position="95"/>
        <end position="116"/>
    </location>
</feature>
<comment type="function">
    <text evidence="9 10">Fluoride-specific ion channel. Important for reducing fluoride concentration in the cell, thus reducing its toxicity.</text>
</comment>